<feature type="region of interest" description="Disordered" evidence="2">
    <location>
        <begin position="1358"/>
        <end position="1400"/>
    </location>
</feature>
<gene>
    <name evidence="3" type="ORF">BaRGS_00009130</name>
</gene>
<evidence type="ECO:0000256" key="2">
    <source>
        <dbReference type="SAM" id="MobiDB-lite"/>
    </source>
</evidence>
<accession>A0ABD0LJ83</accession>
<feature type="region of interest" description="Disordered" evidence="2">
    <location>
        <begin position="1504"/>
        <end position="1584"/>
    </location>
</feature>
<feature type="compositionally biased region" description="Acidic residues" evidence="2">
    <location>
        <begin position="792"/>
        <end position="803"/>
    </location>
</feature>
<feature type="coiled-coil region" evidence="1">
    <location>
        <begin position="556"/>
        <end position="595"/>
    </location>
</feature>
<reference evidence="3 4" key="1">
    <citation type="journal article" date="2023" name="Sci. Data">
        <title>Genome assembly of the Korean intertidal mud-creeper Batillaria attramentaria.</title>
        <authorList>
            <person name="Patra A.K."/>
            <person name="Ho P.T."/>
            <person name="Jun S."/>
            <person name="Lee S.J."/>
            <person name="Kim Y."/>
            <person name="Won Y.J."/>
        </authorList>
    </citation>
    <scope>NUCLEOTIDE SEQUENCE [LARGE SCALE GENOMIC DNA]</scope>
    <source>
        <strain evidence="3">Wonlab-2016</strain>
    </source>
</reference>
<proteinExistence type="predicted"/>
<comment type="caution">
    <text evidence="3">The sequence shown here is derived from an EMBL/GenBank/DDBJ whole genome shotgun (WGS) entry which is preliminary data.</text>
</comment>
<name>A0ABD0LJ83_9CAEN</name>
<feature type="region of interest" description="Disordered" evidence="2">
    <location>
        <begin position="27"/>
        <end position="47"/>
    </location>
</feature>
<dbReference type="EMBL" id="JACVVK020000043">
    <property type="protein sequence ID" value="KAK7499478.1"/>
    <property type="molecule type" value="Genomic_DNA"/>
</dbReference>
<feature type="region of interest" description="Disordered" evidence="2">
    <location>
        <begin position="785"/>
        <end position="806"/>
    </location>
</feature>
<feature type="compositionally biased region" description="Basic and acidic residues" evidence="2">
    <location>
        <begin position="1560"/>
        <end position="1570"/>
    </location>
</feature>
<feature type="compositionally biased region" description="Basic and acidic residues" evidence="2">
    <location>
        <begin position="1529"/>
        <end position="1551"/>
    </location>
</feature>
<sequence length="1584" mass="180449">MVITLTTSHIALSIASRGLFQLSKAARHPLHGGHPRPTSPAGKGHLPDQFLVHHSRNYWDHLLDGVLASVSDLPRGRSKLVEKKYTALCEALLRTVVDHQGGARQSQKQREKQLQALRKQVTALWDAGDSEGVATVLGSEPHLEHALAWLIGVDRGKVFKERNAGMFTGSGQTIKESPGSDDTSMLATVKHLMQRFVEEKDFLLACLAGTQGVILSDNMKTALKSRLRRETVLTTVENNLTLAAIVCGLVERAAEDTETAELEHDGERYRLLARHEYGARQSGRDGRSKKESLAVERDQNREVLQDAVLALLHKKHTEERQLLTEMLTTSRFEEVQKAAQLESSQQRADRLAALRAKRQASNLESSADNLALLQEALTVLREVMRGQQGRGSAQEDDFHLHCEMMAGLLWLQNSEAEQHLGDFVTEELSEMVERQEQIVEEIRRNHCTNIAALVFFASPFKQPDTEADPVVEALDGKYDALRDKLLMQALIDQMGENNWRNLSERERNKRLIELKLKEKQLRREGKFDELAMLLGDAVNNEATLRKLMGESRDEYERKLKERLEKRKQRLAEGLREDAERERQKKMLQLKLEQRRLRREDDVFSTALLLQQHDHDLDSEQDVSQLQEIALTSLDLKHRSEMGMLMEMFDELSGGERDRGQGCRKSIADLVTTLGDIAEMFKHFRSTSGLGSANGALMEMLKDGLVHALDLKQQQLESEGKSPSENDVQVALLADLQEIQKKESDNIMAASTDMDADGLKQLIRSILKDKEQGNYDNLAKVLLQQGEDGTSPLDDEGGDDAGLSEEEKAEKKVVRALEMKYDALRDKLIIEALMKQHGETEWRRMSELERQRQVVEMRRKERQLRREGKMEEVDALLGQLLKHKQDLEAMLGESQQEQKRRLQERLARRKQLKAEREAAGLENVLENLQMHFEDEKAALLAALRGGADAHERERQRQSALVKLQRDAQRLQAEDKLDSAALIFSLGQQAAADHQESLLKERDRQRQLARERLMQRRRQILEGKEGAAGDQQLLDENLTLEHALGDGMSKLQNGALLALDKHQAAERDTLMQLLAHRRRDKEAAKRMQTMSSEELRLKLTRGEKEHGSWRHDSAKKVASLSDPHLTARRREKLLQKAAQRRHTQLEILGGALSAKLELERRELEKLRPGTKEDEIWEELCVCALADLQERQMLHFNKTQEAIFSKSKEELSEIRKAQKAASQEGWFESLGALVFTVGDMAGETTSLADRRSAEAKLEAEFQQQKQAIMQKGQQENIDADAMLRELEAQHEAKRQALLTDMERQRSDVMKRLQARRRRQAEHDNEAETALIMLRQAESQTLAAQEKVDSARGHQRSLLQERLQQRREARRKAAEESRQEELRSESVPSPMPSDIGRSGSFGSVGGLRREKTIIEADVSEDQKQAIYEKLMRQNLKKQITLSEERQRQEEVLKRKREARKGKREDEAAALFSLGERQKTSLEIAKKGERERQIAEMRERVSRVRYERTMTKKASVAASSKGYSDVALEEGDEKMEQTAKVLEEKLKQQAEMEKSGGEGGAGAPLDEKSRMDILKERRKQKKQQRQGNN</sequence>
<feature type="coiled-coil region" evidence="1">
    <location>
        <begin position="894"/>
        <end position="972"/>
    </location>
</feature>
<evidence type="ECO:0000313" key="3">
    <source>
        <dbReference type="EMBL" id="KAK7499478.1"/>
    </source>
</evidence>
<keyword evidence="4" id="KW-1185">Reference proteome</keyword>
<feature type="compositionally biased region" description="Basic residues" evidence="2">
    <location>
        <begin position="1571"/>
        <end position="1584"/>
    </location>
</feature>
<protein>
    <submittedName>
        <fullName evidence="3">Uncharacterized protein</fullName>
    </submittedName>
</protein>
<organism evidence="3 4">
    <name type="scientific">Batillaria attramentaria</name>
    <dbReference type="NCBI Taxonomy" id="370345"/>
    <lineage>
        <taxon>Eukaryota</taxon>
        <taxon>Metazoa</taxon>
        <taxon>Spiralia</taxon>
        <taxon>Lophotrochozoa</taxon>
        <taxon>Mollusca</taxon>
        <taxon>Gastropoda</taxon>
        <taxon>Caenogastropoda</taxon>
        <taxon>Sorbeoconcha</taxon>
        <taxon>Cerithioidea</taxon>
        <taxon>Batillariidae</taxon>
        <taxon>Batillaria</taxon>
    </lineage>
</organism>
<feature type="compositionally biased region" description="Basic and acidic residues" evidence="2">
    <location>
        <begin position="1359"/>
        <end position="1380"/>
    </location>
</feature>
<dbReference type="Proteomes" id="UP001519460">
    <property type="component" value="Unassembled WGS sequence"/>
</dbReference>
<evidence type="ECO:0000256" key="1">
    <source>
        <dbReference type="SAM" id="Coils"/>
    </source>
</evidence>
<evidence type="ECO:0000313" key="4">
    <source>
        <dbReference type="Proteomes" id="UP001519460"/>
    </source>
</evidence>
<keyword evidence="1" id="KW-0175">Coiled coil</keyword>